<protein>
    <submittedName>
        <fullName evidence="1">Uncharacterized protein</fullName>
    </submittedName>
</protein>
<proteinExistence type="predicted"/>
<dbReference type="EMBL" id="SMAD01000015">
    <property type="protein sequence ID" value="TCS85019.1"/>
    <property type="molecule type" value="Genomic_DNA"/>
</dbReference>
<dbReference type="OrthoDB" id="790850at2"/>
<reference evidence="1 2" key="1">
    <citation type="submission" date="2019-03" db="EMBL/GenBank/DDBJ databases">
        <title>Genomic Encyclopedia of Type Strains, Phase IV (KMG-IV): sequencing the most valuable type-strain genomes for metagenomic binning, comparative biology and taxonomic classification.</title>
        <authorList>
            <person name="Goeker M."/>
        </authorList>
    </citation>
    <scope>NUCLEOTIDE SEQUENCE [LARGE SCALE GENOMIC DNA]</scope>
    <source>
        <strain evidence="1 2">DSM 21100</strain>
    </source>
</reference>
<gene>
    <name evidence="1" type="ORF">EDD80_1152</name>
</gene>
<evidence type="ECO:0000313" key="1">
    <source>
        <dbReference type="EMBL" id="TCS85019.1"/>
    </source>
</evidence>
<accession>A0A4R3KLK5</accession>
<keyword evidence="2" id="KW-1185">Reference proteome</keyword>
<name>A0A4R3KLK5_9SPHI</name>
<dbReference type="RefSeq" id="WP_132130442.1">
    <property type="nucleotide sequence ID" value="NZ_CP042432.1"/>
</dbReference>
<evidence type="ECO:0000313" key="2">
    <source>
        <dbReference type="Proteomes" id="UP000295807"/>
    </source>
</evidence>
<dbReference type="Proteomes" id="UP000295807">
    <property type="component" value="Unassembled WGS sequence"/>
</dbReference>
<organism evidence="1 2">
    <name type="scientific">Anseongella ginsenosidimutans</name>
    <dbReference type="NCBI Taxonomy" id="496056"/>
    <lineage>
        <taxon>Bacteria</taxon>
        <taxon>Pseudomonadati</taxon>
        <taxon>Bacteroidota</taxon>
        <taxon>Sphingobacteriia</taxon>
        <taxon>Sphingobacteriales</taxon>
        <taxon>Sphingobacteriaceae</taxon>
        <taxon>Anseongella</taxon>
    </lineage>
</organism>
<dbReference type="AlphaFoldDB" id="A0A4R3KLK5"/>
<sequence>MKTELECLNFLKESFSINGGGLFNRLLKERKNHHFISQMVGNVERAYFEPDNETINWSDHYIVNLDKNRDGYKYVEFIIDVKVNGDIKEFNEQGIDFHSKPVSLAFTIQVPVWTDFGSFDYQRITLLNEEQKALLLYHRQYEKELDSINGKLLFQYRYDGDDAYSFFTRIWKTTDNSSAVMTKDTGYDFFQEIVECHRNILFSVGNLNMWGRYKSHYSESAYYFEGKKQHPIELCNNDFRYLYFMENAIEELYTFYEKVTYLLSNFLNPSTGKHHPPSFANLFGEKNIERLEKKFPHITEEKHFKWFLKRKYEEHQELQAYRHSLVHFQTDAPFITGTYVATFSRLWRESSDKAEELKELFNKFEKIQEFVNKELEACKEIFKNMVLLIENLPKTTGHTPS</sequence>
<comment type="caution">
    <text evidence="1">The sequence shown here is derived from an EMBL/GenBank/DDBJ whole genome shotgun (WGS) entry which is preliminary data.</text>
</comment>